<dbReference type="InterPro" id="IPR036116">
    <property type="entry name" value="FN3_sf"/>
</dbReference>
<keyword evidence="7" id="KW-0677">Repeat</keyword>
<dbReference type="InterPro" id="IPR003961">
    <property type="entry name" value="FN3_dom"/>
</dbReference>
<dbReference type="Proteomes" id="UP000261420">
    <property type="component" value="Unplaced"/>
</dbReference>
<dbReference type="Pfam" id="PF17971">
    <property type="entry name" value="LIFR_D2"/>
    <property type="match status" value="1"/>
</dbReference>
<evidence type="ECO:0000313" key="19">
    <source>
        <dbReference type="Ensembl" id="ENSSDUP00000024658.1"/>
    </source>
</evidence>
<dbReference type="InterPro" id="IPR040817">
    <property type="entry name" value="LIFR_D2"/>
</dbReference>
<dbReference type="InterPro" id="IPR003529">
    <property type="entry name" value="Hematopoietin_rcpt_Gp130_CS"/>
</dbReference>
<dbReference type="Gene3D" id="2.60.40.10">
    <property type="entry name" value="Immunoglobulins"/>
    <property type="match status" value="7"/>
</dbReference>
<evidence type="ECO:0000256" key="15">
    <source>
        <dbReference type="SAM" id="MobiDB-lite"/>
    </source>
</evidence>
<keyword evidence="20" id="KW-1185">Reference proteome</keyword>
<evidence type="ECO:0000256" key="10">
    <source>
        <dbReference type="ARBA" id="ARBA00023157"/>
    </source>
</evidence>
<evidence type="ECO:0000259" key="18">
    <source>
        <dbReference type="PROSITE" id="PS50853"/>
    </source>
</evidence>
<proteinExistence type="inferred from homology"/>
<feature type="domain" description="Fibronectin type-III" evidence="18">
    <location>
        <begin position="409"/>
        <end position="504"/>
    </location>
</feature>
<feature type="chain" id="PRO_5017351169" description="Leptin receptor" evidence="17">
    <location>
        <begin position="21"/>
        <end position="914"/>
    </location>
</feature>
<evidence type="ECO:0000256" key="14">
    <source>
        <dbReference type="ARBA" id="ARBA00046724"/>
    </source>
</evidence>
<dbReference type="OMA" id="GKMMQYN"/>
<keyword evidence="5 16" id="KW-0812">Transmembrane</keyword>
<dbReference type="Pfam" id="PF21177">
    <property type="entry name" value="LIF-R_Ig-like"/>
    <property type="match status" value="1"/>
</dbReference>
<evidence type="ECO:0000256" key="7">
    <source>
        <dbReference type="ARBA" id="ARBA00022737"/>
    </source>
</evidence>
<dbReference type="CDD" id="cd00063">
    <property type="entry name" value="FN3"/>
    <property type="match status" value="3"/>
</dbReference>
<feature type="domain" description="Fibronectin type-III" evidence="18">
    <location>
        <begin position="313"/>
        <end position="408"/>
    </location>
</feature>
<dbReference type="GO" id="GO:0004896">
    <property type="term" value="F:cytokine receptor activity"/>
    <property type="evidence" value="ECO:0007669"/>
    <property type="project" value="InterPro"/>
</dbReference>
<evidence type="ECO:0000256" key="3">
    <source>
        <dbReference type="ARBA" id="ARBA00008921"/>
    </source>
</evidence>
<evidence type="ECO:0000256" key="6">
    <source>
        <dbReference type="ARBA" id="ARBA00022729"/>
    </source>
</evidence>
<dbReference type="PROSITE" id="PS50853">
    <property type="entry name" value="FN3"/>
    <property type="match status" value="3"/>
</dbReference>
<dbReference type="GeneID" id="111221262"/>
<dbReference type="GeneTree" id="ENSGT00940000165259"/>
<evidence type="ECO:0000313" key="20">
    <source>
        <dbReference type="Proteomes" id="UP000261420"/>
    </source>
</evidence>
<dbReference type="STRING" id="41447.ENSSDUP00000024658"/>
<dbReference type="PANTHER" id="PTHR48423">
    <property type="entry name" value="INTERLEUKIN-27 RECEPTOR SUBUNIT ALPHA"/>
    <property type="match status" value="1"/>
</dbReference>
<dbReference type="SUPFAM" id="SSF49265">
    <property type="entry name" value="Fibronectin type III"/>
    <property type="match status" value="4"/>
</dbReference>
<name>A0A3B4V1K7_SERDU</name>
<keyword evidence="9 16" id="KW-0472">Membrane</keyword>
<evidence type="ECO:0000256" key="16">
    <source>
        <dbReference type="SAM" id="Phobius"/>
    </source>
</evidence>
<evidence type="ECO:0000256" key="12">
    <source>
        <dbReference type="ARBA" id="ARBA00023180"/>
    </source>
</evidence>
<evidence type="ECO:0000256" key="5">
    <source>
        <dbReference type="ARBA" id="ARBA00022692"/>
    </source>
</evidence>
<evidence type="ECO:0000256" key="2">
    <source>
        <dbReference type="ARBA" id="ARBA00004479"/>
    </source>
</evidence>
<evidence type="ECO:0000256" key="13">
    <source>
        <dbReference type="ARBA" id="ARBA00031601"/>
    </source>
</evidence>
<evidence type="ECO:0000256" key="9">
    <source>
        <dbReference type="ARBA" id="ARBA00023136"/>
    </source>
</evidence>
<keyword evidence="10" id="KW-1015">Disulfide bond</keyword>
<evidence type="ECO:0000256" key="1">
    <source>
        <dbReference type="ARBA" id="ARBA00004187"/>
    </source>
</evidence>
<dbReference type="Pfam" id="PF00041">
    <property type="entry name" value="fn3"/>
    <property type="match status" value="1"/>
</dbReference>
<dbReference type="InterPro" id="IPR003531">
    <property type="entry name" value="Hempt_rcpt_S_F1_CS"/>
</dbReference>
<dbReference type="PANTHER" id="PTHR48423:SF1">
    <property type="entry name" value="INTERLEUKIN-27 RECEPTOR SUBUNIT ALPHA"/>
    <property type="match status" value="1"/>
</dbReference>
<dbReference type="InterPro" id="IPR013783">
    <property type="entry name" value="Ig-like_fold"/>
</dbReference>
<evidence type="ECO:0000256" key="17">
    <source>
        <dbReference type="SAM" id="SignalP"/>
    </source>
</evidence>
<dbReference type="PROSITE" id="PS01353">
    <property type="entry name" value="HEMATOPO_REC_L_F2"/>
    <property type="match status" value="1"/>
</dbReference>
<dbReference type="Pfam" id="PF25552">
    <property type="entry name" value="LIFR_D4"/>
    <property type="match status" value="1"/>
</dbReference>
<keyword evidence="8 16" id="KW-1133">Transmembrane helix</keyword>
<dbReference type="RefSeq" id="XP_022600365.1">
    <property type="nucleotide sequence ID" value="XM_022744644.1"/>
</dbReference>
<reference evidence="19" key="1">
    <citation type="submission" date="2025-08" db="UniProtKB">
        <authorList>
            <consortium name="Ensembl"/>
        </authorList>
    </citation>
    <scope>IDENTIFICATION</scope>
</reference>
<evidence type="ECO:0000256" key="11">
    <source>
        <dbReference type="ARBA" id="ARBA00023170"/>
    </source>
</evidence>
<dbReference type="PROSITE" id="PS01355">
    <property type="entry name" value="HEMATOPO_REC_S_F1"/>
    <property type="match status" value="1"/>
</dbReference>
<feature type="region of interest" description="Disordered" evidence="15">
    <location>
        <begin position="855"/>
        <end position="895"/>
    </location>
</feature>
<dbReference type="InterPro" id="IPR048497">
    <property type="entry name" value="LIF-R-like_Ig-like"/>
</dbReference>
<sequence length="914" mass="102809">MITWLLLISLFSKSKQDGSGQETGVLQCGPQNLTLTGSDQTMLVTWEDDPSCSAVKDMLIYELFVLVTDKQVHYDKVSVTPDQIGSTHSWNWTSHLALECVSHSVRLSSRYKNQTGPWRQEQTLPGNEKSTQLEIYPKDRVFEVGSRVTFCCVLPAGYIFDKMYLTEYSSANMTITKSNNWTYALTVHLNQSSEHSCTDVKCIANISTGKTTENGACAFIGYPPGDKDLQCETRDLESVRCHWTVGRHTHLPTKPTTYQLLGRPCANESPGSCSQKVQVNVGERNWTLMAHNELGTVELSDRADLTKRVHMFAPEGVTASTVNARTVSLEWGWKLPQYNNLNITCQVNVSHGSTNTMSESCGVGLNSAVLTDLIPHWQYNVKVRCGTTQHFWKWSNWSTRFNFHTKGDVPDALDVWMQMKDNDITVIWKVPLANQSHGHITDYEVTWAKTTETERQNRTTVAHTKHNLSISLDTTEEYLVTVTARNMNGSSSPSTITTPHFNPDTNTVSTSRIAGVNGSFNLSWFASPTASCGYIVDWCPTSGHGSVEWLHVPPHETNAIIFSENFKDGLRYSLSIYACTQGAPVLLERREGYIREKKIQEDLFKRLKWKQQDSNVEVSWDPVPLTEQTAFIEGYILYWREDNNNNNNKIFFNVSTDSPEAISLTARNLKISSYRFTVKALTALGECGTKEFPANLNSQTDNLIKAVIISLVTVFSLLCLITVVCYRHWVCIKQRVYPPIPRPLFTDKWLTSPGEHICRPLHVEECYHSEADIMDIPELQYKPGALVNGYVSNENTLFIFSPTPKGYYNQPLKNCTPPLLCLPTTTVPSQSALPSSPFRSVFPNPSYNLIMQTGDQQCDSEPGVQEETHLERNSGGYQPQGHTETITPNQTEEDPVSLMPCVSTYILLPQSPFK</sequence>
<organism evidence="19 20">
    <name type="scientific">Seriola dumerili</name>
    <name type="common">Greater amberjack</name>
    <name type="synonym">Caranx dumerili</name>
    <dbReference type="NCBI Taxonomy" id="41447"/>
    <lineage>
        <taxon>Eukaryota</taxon>
        <taxon>Metazoa</taxon>
        <taxon>Chordata</taxon>
        <taxon>Craniata</taxon>
        <taxon>Vertebrata</taxon>
        <taxon>Euteleostomi</taxon>
        <taxon>Actinopterygii</taxon>
        <taxon>Neopterygii</taxon>
        <taxon>Teleostei</taxon>
        <taxon>Neoteleostei</taxon>
        <taxon>Acanthomorphata</taxon>
        <taxon>Carangaria</taxon>
        <taxon>Carangiformes</taxon>
        <taxon>Carangidae</taxon>
        <taxon>Seriola</taxon>
    </lineage>
</organism>
<dbReference type="KEGG" id="sdu:111221262"/>
<evidence type="ECO:0000256" key="4">
    <source>
        <dbReference type="ARBA" id="ARBA00019169"/>
    </source>
</evidence>
<dbReference type="SMART" id="SM00060">
    <property type="entry name" value="FN3"/>
    <property type="match status" value="3"/>
</dbReference>
<comment type="subcellular location">
    <subcellularLocation>
        <location evidence="1">Basolateral cell membrane</location>
    </subcellularLocation>
    <subcellularLocation>
        <location evidence="2">Membrane</location>
        <topology evidence="2">Single-pass type I membrane protein</topology>
    </subcellularLocation>
</comment>
<reference evidence="19" key="2">
    <citation type="submission" date="2025-09" db="UniProtKB">
        <authorList>
            <consortium name="Ensembl"/>
        </authorList>
    </citation>
    <scope>IDENTIFICATION</scope>
</reference>
<keyword evidence="6 17" id="KW-0732">Signal</keyword>
<comment type="similarity">
    <text evidence="3">Belongs to the type I cytokine receptor family. Type 2 subfamily.</text>
</comment>
<feature type="domain" description="Fibronectin type-III" evidence="18">
    <location>
        <begin position="599"/>
        <end position="701"/>
    </location>
</feature>
<protein>
    <recommendedName>
        <fullName evidence="4">Leptin receptor</fullName>
    </recommendedName>
    <alternativeName>
        <fullName evidence="13">OB receptor</fullName>
    </alternativeName>
</protein>
<keyword evidence="11" id="KW-0675">Receptor</keyword>
<dbReference type="AlphaFoldDB" id="A0A3B4V1K7"/>
<comment type="subunit">
    <text evidence="14">Present as a mixture of monomers and dimers. The phosphorylated receptor binds a number of SH2 domain-containing proteins such as JAK2, STAT3, PTPN11, and SOCS3. Interaction with SOCS3 inhibits JAK/STAT signaling and MAPK cascade.</text>
</comment>
<evidence type="ECO:0000256" key="8">
    <source>
        <dbReference type="ARBA" id="ARBA00022989"/>
    </source>
</evidence>
<dbReference type="GO" id="GO:0016323">
    <property type="term" value="C:basolateral plasma membrane"/>
    <property type="evidence" value="ECO:0007669"/>
    <property type="project" value="UniProtKB-SubCell"/>
</dbReference>
<keyword evidence="12" id="KW-0325">Glycoprotein</keyword>
<feature type="transmembrane region" description="Helical" evidence="16">
    <location>
        <begin position="703"/>
        <end position="726"/>
    </location>
</feature>
<dbReference type="InterPro" id="IPR052672">
    <property type="entry name" value="Type1_Cytokine_Rcpt_Type2"/>
</dbReference>
<feature type="compositionally biased region" description="Polar residues" evidence="15">
    <location>
        <begin position="875"/>
        <end position="890"/>
    </location>
</feature>
<feature type="signal peptide" evidence="17">
    <location>
        <begin position="1"/>
        <end position="20"/>
    </location>
</feature>
<accession>A0A3B4V1K7</accession>
<dbReference type="Ensembl" id="ENSSDUT00000025117.1">
    <property type="protein sequence ID" value="ENSSDUP00000024658.1"/>
    <property type="gene ID" value="ENSSDUG00000017920.1"/>
</dbReference>